<evidence type="ECO:0000313" key="3">
    <source>
        <dbReference type="Proteomes" id="UP000028582"/>
    </source>
</evidence>
<feature type="region of interest" description="Disordered" evidence="1">
    <location>
        <begin position="1"/>
        <end position="23"/>
    </location>
</feature>
<dbReference type="AlphaFoldDB" id="A0A081ARS4"/>
<name>A0A081ARS4_PHYNI</name>
<sequence length="75" mass="8186">MEPKKTPKKKSPTSNATERRCAKCKKRRKWGNLLVGSLLDKVLDGLLSKIPGGPPEPVAASNSQVMVHLHALDRA</sequence>
<reference evidence="2 3" key="1">
    <citation type="submission" date="2013-11" db="EMBL/GenBank/DDBJ databases">
        <title>The Genome Sequence of Phytophthora parasitica P1976.</title>
        <authorList>
            <consortium name="The Broad Institute Genomics Platform"/>
            <person name="Russ C."/>
            <person name="Tyler B."/>
            <person name="Panabieres F."/>
            <person name="Shan W."/>
            <person name="Tripathy S."/>
            <person name="Grunwald N."/>
            <person name="Machado M."/>
            <person name="Johnson C.S."/>
            <person name="Walker B."/>
            <person name="Young S."/>
            <person name="Zeng Q."/>
            <person name="Gargeya S."/>
            <person name="Fitzgerald M."/>
            <person name="Haas B."/>
            <person name="Abouelleil A."/>
            <person name="Allen A.W."/>
            <person name="Alvarado L."/>
            <person name="Arachchi H.M."/>
            <person name="Berlin A.M."/>
            <person name="Chapman S.B."/>
            <person name="Gainer-Dewar J."/>
            <person name="Goldberg J."/>
            <person name="Griggs A."/>
            <person name="Gujja S."/>
            <person name="Hansen M."/>
            <person name="Howarth C."/>
            <person name="Imamovic A."/>
            <person name="Ireland A."/>
            <person name="Larimer J."/>
            <person name="McCowan C."/>
            <person name="Murphy C."/>
            <person name="Pearson M."/>
            <person name="Poon T.W."/>
            <person name="Priest M."/>
            <person name="Roberts A."/>
            <person name="Saif S."/>
            <person name="Shea T."/>
            <person name="Sisk P."/>
            <person name="Sykes S."/>
            <person name="Wortman J."/>
            <person name="Nusbaum C."/>
            <person name="Birren B."/>
        </authorList>
    </citation>
    <scope>NUCLEOTIDE SEQUENCE [LARGE SCALE GENOMIC DNA]</scope>
    <source>
        <strain evidence="2 3">P1976</strain>
    </source>
</reference>
<feature type="compositionally biased region" description="Basic residues" evidence="1">
    <location>
        <begin position="1"/>
        <end position="11"/>
    </location>
</feature>
<gene>
    <name evidence="2" type="ORF">F444_04137</name>
</gene>
<accession>A0A081ARS4</accession>
<evidence type="ECO:0000313" key="2">
    <source>
        <dbReference type="EMBL" id="ETO81585.1"/>
    </source>
</evidence>
<dbReference type="EMBL" id="ANJA01000842">
    <property type="protein sequence ID" value="ETO81585.1"/>
    <property type="molecule type" value="Genomic_DNA"/>
</dbReference>
<proteinExistence type="predicted"/>
<organism evidence="2 3">
    <name type="scientific">Phytophthora nicotianae P1976</name>
    <dbReference type="NCBI Taxonomy" id="1317066"/>
    <lineage>
        <taxon>Eukaryota</taxon>
        <taxon>Sar</taxon>
        <taxon>Stramenopiles</taxon>
        <taxon>Oomycota</taxon>
        <taxon>Peronosporomycetes</taxon>
        <taxon>Peronosporales</taxon>
        <taxon>Peronosporaceae</taxon>
        <taxon>Phytophthora</taxon>
    </lineage>
</organism>
<dbReference type="Proteomes" id="UP000028582">
    <property type="component" value="Unassembled WGS sequence"/>
</dbReference>
<evidence type="ECO:0000256" key="1">
    <source>
        <dbReference type="SAM" id="MobiDB-lite"/>
    </source>
</evidence>
<comment type="caution">
    <text evidence="2">The sequence shown here is derived from an EMBL/GenBank/DDBJ whole genome shotgun (WGS) entry which is preliminary data.</text>
</comment>
<protein>
    <submittedName>
        <fullName evidence="2">Uncharacterized protein</fullName>
    </submittedName>
</protein>